<dbReference type="KEGG" id="bcom:BAUCODRAFT_29429"/>
<gene>
    <name evidence="1" type="ORF">BAUCODRAFT_29429</name>
</gene>
<accession>M2M1W5</accession>
<organism evidence="1 2">
    <name type="scientific">Baudoinia panamericana (strain UAMH 10762)</name>
    <name type="common">Angels' share fungus</name>
    <name type="synonym">Baudoinia compniacensis (strain UAMH 10762)</name>
    <dbReference type="NCBI Taxonomy" id="717646"/>
    <lineage>
        <taxon>Eukaryota</taxon>
        <taxon>Fungi</taxon>
        <taxon>Dikarya</taxon>
        <taxon>Ascomycota</taxon>
        <taxon>Pezizomycotina</taxon>
        <taxon>Dothideomycetes</taxon>
        <taxon>Dothideomycetidae</taxon>
        <taxon>Mycosphaerellales</taxon>
        <taxon>Teratosphaeriaceae</taxon>
        <taxon>Baudoinia</taxon>
    </lineage>
</organism>
<keyword evidence="2" id="KW-1185">Reference proteome</keyword>
<sequence>MATTRLDLLPGELIAHIAARADAFTVVQLSETCRATRKACWNCVVLREVLQSSGSLDQKSETLRLVEATAGKEVNIWARYALADQQASKLAKVECPLETPPAFIDWLPELLVVKHSFVKHQCWSRFLRDGPTQLTRQVFCQAIAILSSSEDMPQLARSLAMQEDPILTRKYEGPKTFLWVLCSVALIARTAVRNREAAWPYNAAAQVPHIAPPKAAQIPLDLHVNPPLPFAEPGSWNNWYKAYNLANLHDQNYFTSSAWCGYYTHFGMQARYQDPPMLNIRFQTPQIQLEGESHVRSHIIAPGCHDGVGAFTIHNVRILETEYGEVVFRALKAYTNNWSSWHWDLRVTPFGLLGFWGTNTNSIRSGFESDPGFGINRMGMVWLWKEEWTR</sequence>
<dbReference type="HOGENOM" id="CLU_707850_0_0_1"/>
<dbReference type="SUPFAM" id="SSF81383">
    <property type="entry name" value="F-box domain"/>
    <property type="match status" value="1"/>
</dbReference>
<evidence type="ECO:0000313" key="2">
    <source>
        <dbReference type="Proteomes" id="UP000011761"/>
    </source>
</evidence>
<evidence type="ECO:0000313" key="1">
    <source>
        <dbReference type="EMBL" id="EMD01048.1"/>
    </source>
</evidence>
<dbReference type="STRING" id="717646.M2M1W5"/>
<dbReference type="EMBL" id="KB445550">
    <property type="protein sequence ID" value="EMD01048.1"/>
    <property type="molecule type" value="Genomic_DNA"/>
</dbReference>
<dbReference type="InterPro" id="IPR036047">
    <property type="entry name" value="F-box-like_dom_sf"/>
</dbReference>
<dbReference type="GeneID" id="19110934"/>
<dbReference type="OMA" id="TIMAENC"/>
<proteinExistence type="predicted"/>
<protein>
    <recommendedName>
        <fullName evidence="3">F-box domain-containing protein</fullName>
    </recommendedName>
</protein>
<reference evidence="1 2" key="1">
    <citation type="journal article" date="2012" name="PLoS Pathog.">
        <title>Diverse lifestyles and strategies of plant pathogenesis encoded in the genomes of eighteen Dothideomycetes fungi.</title>
        <authorList>
            <person name="Ohm R.A."/>
            <person name="Feau N."/>
            <person name="Henrissat B."/>
            <person name="Schoch C.L."/>
            <person name="Horwitz B.A."/>
            <person name="Barry K.W."/>
            <person name="Condon B.J."/>
            <person name="Copeland A.C."/>
            <person name="Dhillon B."/>
            <person name="Glaser F."/>
            <person name="Hesse C.N."/>
            <person name="Kosti I."/>
            <person name="LaButti K."/>
            <person name="Lindquist E.A."/>
            <person name="Lucas S."/>
            <person name="Salamov A.A."/>
            <person name="Bradshaw R.E."/>
            <person name="Ciuffetti L."/>
            <person name="Hamelin R.C."/>
            <person name="Kema G.H.J."/>
            <person name="Lawrence C."/>
            <person name="Scott J.A."/>
            <person name="Spatafora J.W."/>
            <person name="Turgeon B.G."/>
            <person name="de Wit P.J.G.M."/>
            <person name="Zhong S."/>
            <person name="Goodwin S.B."/>
            <person name="Grigoriev I.V."/>
        </authorList>
    </citation>
    <scope>NUCLEOTIDE SEQUENCE [LARGE SCALE GENOMIC DNA]</scope>
    <source>
        <strain evidence="1 2">UAMH 10762</strain>
    </source>
</reference>
<name>M2M1W5_BAUPA</name>
<evidence type="ECO:0008006" key="3">
    <source>
        <dbReference type="Google" id="ProtNLM"/>
    </source>
</evidence>
<dbReference type="RefSeq" id="XP_007672232.1">
    <property type="nucleotide sequence ID" value="XM_007674042.1"/>
</dbReference>
<dbReference type="AlphaFoldDB" id="M2M1W5"/>
<dbReference type="OrthoDB" id="5139943at2759"/>
<dbReference type="Proteomes" id="UP000011761">
    <property type="component" value="Unassembled WGS sequence"/>
</dbReference>